<organism evidence="8 9">
    <name type="scientific">Lysobacter stagni</name>
    <dbReference type="NCBI Taxonomy" id="3045172"/>
    <lineage>
        <taxon>Bacteria</taxon>
        <taxon>Pseudomonadati</taxon>
        <taxon>Pseudomonadota</taxon>
        <taxon>Gammaproteobacteria</taxon>
        <taxon>Lysobacterales</taxon>
        <taxon>Lysobacteraceae</taxon>
        <taxon>Lysobacter</taxon>
    </lineage>
</organism>
<evidence type="ECO:0000256" key="6">
    <source>
        <dbReference type="SAM" id="Phobius"/>
    </source>
</evidence>
<protein>
    <submittedName>
        <fullName evidence="8">GtrA family protein</fullName>
    </submittedName>
</protein>
<dbReference type="InterPro" id="IPR051401">
    <property type="entry name" value="GtrA_CellWall_Glycosyl"/>
</dbReference>
<name>A0ABT6XF18_9GAMM</name>
<proteinExistence type="inferred from homology"/>
<dbReference type="RefSeq" id="WP_283212186.1">
    <property type="nucleotide sequence ID" value="NZ_JASGBI010000001.1"/>
</dbReference>
<feature type="transmembrane region" description="Helical" evidence="6">
    <location>
        <begin position="35"/>
        <end position="52"/>
    </location>
</feature>
<evidence type="ECO:0000259" key="7">
    <source>
        <dbReference type="Pfam" id="PF04138"/>
    </source>
</evidence>
<evidence type="ECO:0000256" key="3">
    <source>
        <dbReference type="ARBA" id="ARBA00022692"/>
    </source>
</evidence>
<feature type="transmembrane region" description="Helical" evidence="6">
    <location>
        <begin position="73"/>
        <end position="94"/>
    </location>
</feature>
<keyword evidence="5 6" id="KW-0472">Membrane</keyword>
<dbReference type="Proteomes" id="UP001321580">
    <property type="component" value="Unassembled WGS sequence"/>
</dbReference>
<gene>
    <name evidence="8" type="ORF">QLQ15_07400</name>
</gene>
<feature type="transmembrane region" description="Helical" evidence="6">
    <location>
        <begin position="100"/>
        <end position="121"/>
    </location>
</feature>
<sequence length="131" mass="14229">MIAMFSRYVAVQIVAYAADMGSFLLATSLLGWQPLPANVLAKLVAGSLAFVAHRRITFGVHGKGRERTQLFRYIALLALNVPMSSGALAVLLHVVHMEVLAKFLADVVCVGVTFLLSRHLVFVSTTSERDS</sequence>
<keyword evidence="9" id="KW-1185">Reference proteome</keyword>
<evidence type="ECO:0000313" key="9">
    <source>
        <dbReference type="Proteomes" id="UP001321580"/>
    </source>
</evidence>
<dbReference type="PANTHER" id="PTHR38459:SF1">
    <property type="entry name" value="PROPHAGE BACTOPRENOL-LINKED GLUCOSE TRANSLOCASE HOMOLOG"/>
    <property type="match status" value="1"/>
</dbReference>
<feature type="domain" description="GtrA/DPMS transmembrane" evidence="7">
    <location>
        <begin position="7"/>
        <end position="122"/>
    </location>
</feature>
<keyword evidence="4 6" id="KW-1133">Transmembrane helix</keyword>
<accession>A0ABT6XF18</accession>
<evidence type="ECO:0000256" key="5">
    <source>
        <dbReference type="ARBA" id="ARBA00023136"/>
    </source>
</evidence>
<keyword evidence="3 6" id="KW-0812">Transmembrane</keyword>
<comment type="subcellular location">
    <subcellularLocation>
        <location evidence="1">Membrane</location>
        <topology evidence="1">Multi-pass membrane protein</topology>
    </subcellularLocation>
</comment>
<reference evidence="8 9" key="1">
    <citation type="submission" date="2023-05" db="EMBL/GenBank/DDBJ databases">
        <title>Lysobacter sp. strain LF1 Genome sequencing and assembly.</title>
        <authorList>
            <person name="Jung Y."/>
        </authorList>
    </citation>
    <scope>NUCLEOTIDE SEQUENCE [LARGE SCALE GENOMIC DNA]</scope>
    <source>
        <strain evidence="8 9">LF1</strain>
    </source>
</reference>
<comment type="caution">
    <text evidence="8">The sequence shown here is derived from an EMBL/GenBank/DDBJ whole genome shotgun (WGS) entry which is preliminary data.</text>
</comment>
<dbReference type="EMBL" id="JASGBI010000001">
    <property type="protein sequence ID" value="MDI9238739.1"/>
    <property type="molecule type" value="Genomic_DNA"/>
</dbReference>
<evidence type="ECO:0000313" key="8">
    <source>
        <dbReference type="EMBL" id="MDI9238739.1"/>
    </source>
</evidence>
<evidence type="ECO:0000256" key="1">
    <source>
        <dbReference type="ARBA" id="ARBA00004141"/>
    </source>
</evidence>
<evidence type="ECO:0000256" key="4">
    <source>
        <dbReference type="ARBA" id="ARBA00022989"/>
    </source>
</evidence>
<dbReference type="InterPro" id="IPR007267">
    <property type="entry name" value="GtrA_DPMS_TM"/>
</dbReference>
<comment type="similarity">
    <text evidence="2">Belongs to the GtrA family.</text>
</comment>
<dbReference type="Pfam" id="PF04138">
    <property type="entry name" value="GtrA_DPMS_TM"/>
    <property type="match status" value="1"/>
</dbReference>
<evidence type="ECO:0000256" key="2">
    <source>
        <dbReference type="ARBA" id="ARBA00009399"/>
    </source>
</evidence>
<dbReference type="PANTHER" id="PTHR38459">
    <property type="entry name" value="PROPHAGE BACTOPRENOL-LINKED GLUCOSE TRANSLOCASE HOMOLOG"/>
    <property type="match status" value="1"/>
</dbReference>